<organism evidence="2 3">
    <name type="scientific">Dreissena polymorpha</name>
    <name type="common">Zebra mussel</name>
    <name type="synonym">Mytilus polymorpha</name>
    <dbReference type="NCBI Taxonomy" id="45954"/>
    <lineage>
        <taxon>Eukaryota</taxon>
        <taxon>Metazoa</taxon>
        <taxon>Spiralia</taxon>
        <taxon>Lophotrochozoa</taxon>
        <taxon>Mollusca</taxon>
        <taxon>Bivalvia</taxon>
        <taxon>Autobranchia</taxon>
        <taxon>Heteroconchia</taxon>
        <taxon>Euheterodonta</taxon>
        <taxon>Imparidentia</taxon>
        <taxon>Neoheterodontei</taxon>
        <taxon>Myida</taxon>
        <taxon>Dreissenoidea</taxon>
        <taxon>Dreissenidae</taxon>
        <taxon>Dreissena</taxon>
    </lineage>
</organism>
<evidence type="ECO:0000259" key="1">
    <source>
        <dbReference type="Pfam" id="PF01400"/>
    </source>
</evidence>
<dbReference type="InterPro" id="IPR024079">
    <property type="entry name" value="MetalloPept_cat_dom_sf"/>
</dbReference>
<dbReference type="Gene3D" id="3.40.390.10">
    <property type="entry name" value="Collagenase (Catalytic Domain)"/>
    <property type="match status" value="1"/>
</dbReference>
<dbReference type="Pfam" id="PF01400">
    <property type="entry name" value="Astacin"/>
    <property type="match status" value="1"/>
</dbReference>
<accession>A0A9D4FCL2</accession>
<name>A0A9D4FCL2_DREPO</name>
<reference evidence="2" key="1">
    <citation type="journal article" date="2019" name="bioRxiv">
        <title>The Genome of the Zebra Mussel, Dreissena polymorpha: A Resource for Invasive Species Research.</title>
        <authorList>
            <person name="McCartney M.A."/>
            <person name="Auch B."/>
            <person name="Kono T."/>
            <person name="Mallez S."/>
            <person name="Zhang Y."/>
            <person name="Obille A."/>
            <person name="Becker A."/>
            <person name="Abrahante J.E."/>
            <person name="Garbe J."/>
            <person name="Badalamenti J.P."/>
            <person name="Herman A."/>
            <person name="Mangelson H."/>
            <person name="Liachko I."/>
            <person name="Sullivan S."/>
            <person name="Sone E.D."/>
            <person name="Koren S."/>
            <person name="Silverstein K.A.T."/>
            <person name="Beckman K.B."/>
            <person name="Gohl D.M."/>
        </authorList>
    </citation>
    <scope>NUCLEOTIDE SEQUENCE</scope>
    <source>
        <strain evidence="2">Duluth1</strain>
        <tissue evidence="2">Whole animal</tissue>
    </source>
</reference>
<proteinExistence type="predicted"/>
<gene>
    <name evidence="2" type="ORF">DPMN_148802</name>
</gene>
<reference evidence="2" key="2">
    <citation type="submission" date="2020-11" db="EMBL/GenBank/DDBJ databases">
        <authorList>
            <person name="McCartney M.A."/>
            <person name="Auch B."/>
            <person name="Kono T."/>
            <person name="Mallez S."/>
            <person name="Becker A."/>
            <person name="Gohl D.M."/>
            <person name="Silverstein K.A.T."/>
            <person name="Koren S."/>
            <person name="Bechman K.B."/>
            <person name="Herman A."/>
            <person name="Abrahante J.E."/>
            <person name="Garbe J."/>
        </authorList>
    </citation>
    <scope>NUCLEOTIDE SEQUENCE</scope>
    <source>
        <strain evidence="2">Duluth1</strain>
        <tissue evidence="2">Whole animal</tissue>
    </source>
</reference>
<dbReference type="AlphaFoldDB" id="A0A9D4FCL2"/>
<feature type="domain" description="Peptidase M12A" evidence="1">
    <location>
        <begin position="75"/>
        <end position="115"/>
    </location>
</feature>
<dbReference type="Proteomes" id="UP000828390">
    <property type="component" value="Unassembled WGS sequence"/>
</dbReference>
<evidence type="ECO:0000313" key="3">
    <source>
        <dbReference type="Proteomes" id="UP000828390"/>
    </source>
</evidence>
<dbReference type="GO" id="GO:0004222">
    <property type="term" value="F:metalloendopeptidase activity"/>
    <property type="evidence" value="ECO:0007669"/>
    <property type="project" value="InterPro"/>
</dbReference>
<keyword evidence="3" id="KW-1185">Reference proteome</keyword>
<protein>
    <recommendedName>
        <fullName evidence="1">Peptidase M12A domain-containing protein</fullName>
    </recommendedName>
</protein>
<dbReference type="EMBL" id="JAIWYP010000007">
    <property type="protein sequence ID" value="KAH3795254.1"/>
    <property type="molecule type" value="Genomic_DNA"/>
</dbReference>
<dbReference type="GO" id="GO:0006508">
    <property type="term" value="P:proteolysis"/>
    <property type="evidence" value="ECO:0007669"/>
    <property type="project" value="InterPro"/>
</dbReference>
<comment type="caution">
    <text evidence="2">The sequence shown here is derived from an EMBL/GenBank/DDBJ whole genome shotgun (WGS) entry which is preliminary data.</text>
</comment>
<dbReference type="InterPro" id="IPR001506">
    <property type="entry name" value="Peptidase_M12A"/>
</dbReference>
<evidence type="ECO:0000313" key="2">
    <source>
        <dbReference type="EMBL" id="KAH3795254.1"/>
    </source>
</evidence>
<sequence length="119" mass="13799">MKGSNRTLVQLHYDMVIDERTYKDGFRKDVKHKGVSCETHSVVSQTANRRRRIASKSEDNRWPLEIPYQTDTGFGKSCESFVGRLKGPQYIFLHKRNCMTLPIILHEIVHAIVVYTMST</sequence>